<feature type="transmembrane region" description="Helical" evidence="5">
    <location>
        <begin position="25"/>
        <end position="46"/>
    </location>
</feature>
<keyword evidence="7" id="KW-1185">Reference proteome</keyword>
<feature type="transmembrane region" description="Helical" evidence="5">
    <location>
        <begin position="221"/>
        <end position="240"/>
    </location>
</feature>
<proteinExistence type="inferred from homology"/>
<evidence type="ECO:0000313" key="6">
    <source>
        <dbReference type="EMBL" id="MFC6034802.1"/>
    </source>
</evidence>
<keyword evidence="1 5" id="KW-1003">Cell membrane</keyword>
<dbReference type="InterPro" id="IPR006008">
    <property type="entry name" value="YciB"/>
</dbReference>
<comment type="function">
    <text evidence="5">Plays a role in cell envelope biogenesis, maintenance of cell envelope integrity and membrane homeostasis.</text>
</comment>
<dbReference type="Proteomes" id="UP001596116">
    <property type="component" value="Unassembled WGS sequence"/>
</dbReference>
<name>A0ABW1KVZ8_9PROT</name>
<protein>
    <recommendedName>
        <fullName evidence="5">Inner membrane-spanning protein YciB</fullName>
    </recommendedName>
</protein>
<dbReference type="HAMAP" id="MF_00189">
    <property type="entry name" value="YciB"/>
    <property type="match status" value="1"/>
</dbReference>
<feature type="transmembrane region" description="Helical" evidence="5">
    <location>
        <begin position="110"/>
        <end position="129"/>
    </location>
</feature>
<comment type="subcellular location">
    <subcellularLocation>
        <location evidence="5">Cell inner membrane</location>
        <topology evidence="5">Multi-pass membrane protein</topology>
    </subcellularLocation>
</comment>
<accession>A0ABW1KVZ8</accession>
<keyword evidence="2 5" id="KW-0812">Transmembrane</keyword>
<dbReference type="PANTHER" id="PTHR36917">
    <property type="entry name" value="INTRACELLULAR SEPTATION PROTEIN A-RELATED"/>
    <property type="match status" value="1"/>
</dbReference>
<evidence type="ECO:0000256" key="2">
    <source>
        <dbReference type="ARBA" id="ARBA00022692"/>
    </source>
</evidence>
<keyword evidence="5" id="KW-0997">Cell inner membrane</keyword>
<evidence type="ECO:0000256" key="5">
    <source>
        <dbReference type="HAMAP-Rule" id="MF_00189"/>
    </source>
</evidence>
<evidence type="ECO:0000313" key="7">
    <source>
        <dbReference type="Proteomes" id="UP001596116"/>
    </source>
</evidence>
<keyword evidence="3 5" id="KW-1133">Transmembrane helix</keyword>
<sequence length="256" mass="28016">MSSDVQVKGQKLTGGAKFAVEMGPLAIFMISYFFGGRLVSLAGAVTGHEWCLREGSEMYLAVAAFMPSFALAFAYSVWKEKRIAPMLLVSGVIIGVLGTLTLVLHNKTFFYMKPTIVYALFAALLYAGLRTERNFLRTLFDGALHLPDDAWRTLTIRYALFFAALAVANEIAWRWLTAGCPPEPALPAASEAGGWAWLLTECGVEQVAKCAGEANWVKLKVFGFTLVSLIFTAVQAPFIAKHMPEENETEDDTPSS</sequence>
<gene>
    <name evidence="5" type="primary">yciB</name>
    <name evidence="6" type="ORF">ACFMB1_04555</name>
</gene>
<evidence type="ECO:0000256" key="1">
    <source>
        <dbReference type="ARBA" id="ARBA00022475"/>
    </source>
</evidence>
<evidence type="ECO:0000256" key="3">
    <source>
        <dbReference type="ARBA" id="ARBA00022989"/>
    </source>
</evidence>
<dbReference type="Pfam" id="PF04279">
    <property type="entry name" value="IspA"/>
    <property type="match status" value="2"/>
</dbReference>
<dbReference type="PANTHER" id="PTHR36917:SF1">
    <property type="entry name" value="INNER MEMBRANE-SPANNING PROTEIN YCIB"/>
    <property type="match status" value="1"/>
</dbReference>
<feature type="transmembrane region" description="Helical" evidence="5">
    <location>
        <begin position="85"/>
        <end position="104"/>
    </location>
</feature>
<reference evidence="6 7" key="1">
    <citation type="submission" date="2024-09" db="EMBL/GenBank/DDBJ databases">
        <authorList>
            <person name="Zhang Z.-H."/>
        </authorList>
    </citation>
    <scope>NUCLEOTIDE SEQUENCE [LARGE SCALE GENOMIC DNA]</scope>
    <source>
        <strain evidence="6 7">HHTR114</strain>
    </source>
</reference>
<dbReference type="EMBL" id="JBHPON010000001">
    <property type="protein sequence ID" value="MFC6034802.1"/>
    <property type="molecule type" value="Genomic_DNA"/>
</dbReference>
<keyword evidence="4 5" id="KW-0472">Membrane</keyword>
<feature type="transmembrane region" description="Helical" evidence="5">
    <location>
        <begin position="58"/>
        <end position="78"/>
    </location>
</feature>
<comment type="similarity">
    <text evidence="5">Belongs to the YciB family.</text>
</comment>
<evidence type="ECO:0000256" key="4">
    <source>
        <dbReference type="ARBA" id="ARBA00023136"/>
    </source>
</evidence>
<comment type="caution">
    <text evidence="6">The sequence shown here is derived from an EMBL/GenBank/DDBJ whole genome shotgun (WGS) entry which is preliminary data.</text>
</comment>
<organism evidence="6 7">
    <name type="scientific">Hyphococcus aureus</name>
    <dbReference type="NCBI Taxonomy" id="2666033"/>
    <lineage>
        <taxon>Bacteria</taxon>
        <taxon>Pseudomonadati</taxon>
        <taxon>Pseudomonadota</taxon>
        <taxon>Alphaproteobacteria</taxon>
        <taxon>Parvularculales</taxon>
        <taxon>Parvularculaceae</taxon>
        <taxon>Hyphococcus</taxon>
    </lineage>
</organism>
<dbReference type="RefSeq" id="WP_379879860.1">
    <property type="nucleotide sequence ID" value="NZ_JBHPON010000001.1"/>
</dbReference>